<dbReference type="AlphaFoldDB" id="A0AAV4NSY0"/>
<dbReference type="Proteomes" id="UP001054837">
    <property type="component" value="Unassembled WGS sequence"/>
</dbReference>
<gene>
    <name evidence="1" type="ORF">CDAR_437671</name>
</gene>
<keyword evidence="2" id="KW-1185">Reference proteome</keyword>
<reference evidence="1 2" key="1">
    <citation type="submission" date="2021-06" db="EMBL/GenBank/DDBJ databases">
        <title>Caerostris darwini draft genome.</title>
        <authorList>
            <person name="Kono N."/>
            <person name="Arakawa K."/>
        </authorList>
    </citation>
    <scope>NUCLEOTIDE SEQUENCE [LARGE SCALE GENOMIC DNA]</scope>
</reference>
<name>A0AAV4NSY0_9ARAC</name>
<accession>A0AAV4NSY0</accession>
<proteinExistence type="predicted"/>
<organism evidence="1 2">
    <name type="scientific">Caerostris darwini</name>
    <dbReference type="NCBI Taxonomy" id="1538125"/>
    <lineage>
        <taxon>Eukaryota</taxon>
        <taxon>Metazoa</taxon>
        <taxon>Ecdysozoa</taxon>
        <taxon>Arthropoda</taxon>
        <taxon>Chelicerata</taxon>
        <taxon>Arachnida</taxon>
        <taxon>Araneae</taxon>
        <taxon>Araneomorphae</taxon>
        <taxon>Entelegynae</taxon>
        <taxon>Araneoidea</taxon>
        <taxon>Araneidae</taxon>
        <taxon>Caerostris</taxon>
    </lineage>
</organism>
<comment type="caution">
    <text evidence="1">The sequence shown here is derived from an EMBL/GenBank/DDBJ whole genome shotgun (WGS) entry which is preliminary data.</text>
</comment>
<evidence type="ECO:0000313" key="1">
    <source>
        <dbReference type="EMBL" id="GIX87952.1"/>
    </source>
</evidence>
<sequence>MSSVNHLNRRCLCVSIKIGIIAKHSLKSIIESRIFVTNPTNGKRETSMHIVRKRPIQICSSSTINVERRTTTAQSITHREISRNFESPNIHRDE</sequence>
<evidence type="ECO:0000313" key="2">
    <source>
        <dbReference type="Proteomes" id="UP001054837"/>
    </source>
</evidence>
<dbReference type="EMBL" id="BPLQ01002032">
    <property type="protein sequence ID" value="GIX87952.1"/>
    <property type="molecule type" value="Genomic_DNA"/>
</dbReference>
<protein>
    <submittedName>
        <fullName evidence="1">Uncharacterized protein</fullName>
    </submittedName>
</protein>